<evidence type="ECO:0000313" key="3">
    <source>
        <dbReference type="Proteomes" id="UP000215506"/>
    </source>
</evidence>
<sequence length="256" mass="28142">MVSHSAAEALPEWEAFARAVQARRPDAGTWCEGWTVRDVLIHNTGNAAELARVLSAHAAGSPVPTRGFEEREAPYRAMPDAELWAAFVDRCEQLVETAEVIDTLSPLEAIGWTGRTVAPDFFLEHMRQEMVLHRWDMTGDDATAIDMLMQPWITRHSVRDVGPPLLARGSRDIDFGPEGRIEGRLRAPGTDDVLVVAEPDGNSIDLAPPQGPATVESDPAVRALFLWGRRPADPTRWHSTAGPEELGRLRALLGGY</sequence>
<dbReference type="InterPro" id="IPR034660">
    <property type="entry name" value="DinB/YfiT-like"/>
</dbReference>
<protein>
    <recommendedName>
        <fullName evidence="1">Mycothiol-dependent maleylpyruvate isomerase metal-binding domain-containing protein</fullName>
    </recommendedName>
</protein>
<dbReference type="InterPro" id="IPR024344">
    <property type="entry name" value="MDMPI_metal-binding"/>
</dbReference>
<dbReference type="RefSeq" id="WP_039782862.1">
    <property type="nucleotide sequence ID" value="NZ_JAAXOR010000001.1"/>
</dbReference>
<accession>A0A231HGD1</accession>
<dbReference type="Gene3D" id="1.20.120.450">
    <property type="entry name" value="dinb family like domain"/>
    <property type="match status" value="1"/>
</dbReference>
<keyword evidence="3" id="KW-1185">Reference proteome</keyword>
<evidence type="ECO:0000313" key="2">
    <source>
        <dbReference type="EMBL" id="OXR47777.1"/>
    </source>
</evidence>
<gene>
    <name evidence="2" type="ORF">B7C42_00902</name>
</gene>
<dbReference type="Pfam" id="PF11716">
    <property type="entry name" value="MDMPI_N"/>
    <property type="match status" value="1"/>
</dbReference>
<name>A0A231HGD1_9NOCA</name>
<dbReference type="GO" id="GO:0046872">
    <property type="term" value="F:metal ion binding"/>
    <property type="evidence" value="ECO:0007669"/>
    <property type="project" value="InterPro"/>
</dbReference>
<reference evidence="2 3" key="1">
    <citation type="submission" date="2017-07" db="EMBL/GenBank/DDBJ databases">
        <title>First draft Genome Sequence of Nocardia cerradoensis isolated from human infection.</title>
        <authorList>
            <person name="Carrasco G."/>
        </authorList>
    </citation>
    <scope>NUCLEOTIDE SEQUENCE [LARGE SCALE GENOMIC DNA]</scope>
    <source>
        <strain evidence="2 3">CNM20130759</strain>
    </source>
</reference>
<dbReference type="EMBL" id="NGAF01000001">
    <property type="protein sequence ID" value="OXR47777.1"/>
    <property type="molecule type" value="Genomic_DNA"/>
</dbReference>
<dbReference type="AlphaFoldDB" id="A0A231HGD1"/>
<evidence type="ECO:0000259" key="1">
    <source>
        <dbReference type="Pfam" id="PF11716"/>
    </source>
</evidence>
<dbReference type="Proteomes" id="UP000215506">
    <property type="component" value="Unassembled WGS sequence"/>
</dbReference>
<dbReference type="SUPFAM" id="SSF109854">
    <property type="entry name" value="DinB/YfiT-like putative metalloenzymes"/>
    <property type="match status" value="1"/>
</dbReference>
<comment type="caution">
    <text evidence="2">The sequence shown here is derived from an EMBL/GenBank/DDBJ whole genome shotgun (WGS) entry which is preliminary data.</text>
</comment>
<proteinExistence type="predicted"/>
<feature type="domain" description="Mycothiol-dependent maleylpyruvate isomerase metal-binding" evidence="1">
    <location>
        <begin position="9"/>
        <end position="137"/>
    </location>
</feature>
<organism evidence="2 3">
    <name type="scientific">Nocardia cerradoensis</name>
    <dbReference type="NCBI Taxonomy" id="85688"/>
    <lineage>
        <taxon>Bacteria</taxon>
        <taxon>Bacillati</taxon>
        <taxon>Actinomycetota</taxon>
        <taxon>Actinomycetes</taxon>
        <taxon>Mycobacteriales</taxon>
        <taxon>Nocardiaceae</taxon>
        <taxon>Nocardia</taxon>
    </lineage>
</organism>